<evidence type="ECO:0000313" key="4">
    <source>
        <dbReference type="EMBL" id="ERM03267.1"/>
    </source>
</evidence>
<sequence>MAIMFMRAQMISRGAGRNIISAAAYRHRTRMRDEQTGTLFNYRGGDDDLVHEELALPEDIPAWLQTAIEGKTVAAASETLWNAVDAFETRVDAQLAVS</sequence>
<proteinExistence type="inferred from homology"/>
<evidence type="ECO:0000259" key="3">
    <source>
        <dbReference type="Pfam" id="PF03389"/>
    </source>
</evidence>
<evidence type="ECO:0000256" key="1">
    <source>
        <dbReference type="ARBA" id="ARBA00010873"/>
    </source>
</evidence>
<dbReference type="AlphaFoldDB" id="U4VK55"/>
<reference evidence="4 5" key="1">
    <citation type="journal article" date="2014" name="FEMS Microbiol. Lett.">
        <title>Genome sequencing analysis reveals virulence-related gene content of Ochrobactrum intermedium strain 229E, a urease-positive strain isolated from the human gastric niche.</title>
        <authorList>
            <person name="Kulkarni G.J."/>
            <person name="Shetty S."/>
            <person name="Dharne M.S."/>
            <person name="Shouche Y.S."/>
        </authorList>
    </citation>
    <scope>NUCLEOTIDE SEQUENCE [LARGE SCALE GENOMIC DNA]</scope>
    <source>
        <strain evidence="4 5">229E</strain>
    </source>
</reference>
<evidence type="ECO:0000256" key="2">
    <source>
        <dbReference type="ARBA" id="ARBA00022971"/>
    </source>
</evidence>
<feature type="domain" description="MobA/MobL protein" evidence="3">
    <location>
        <begin position="18"/>
        <end position="96"/>
    </location>
</feature>
<organism evidence="4 5">
    <name type="scientific">Brucella intermedia 229E</name>
    <dbReference type="NCBI Taxonomy" id="1337887"/>
    <lineage>
        <taxon>Bacteria</taxon>
        <taxon>Pseudomonadati</taxon>
        <taxon>Pseudomonadota</taxon>
        <taxon>Alphaproteobacteria</taxon>
        <taxon>Hyphomicrobiales</taxon>
        <taxon>Brucellaceae</taxon>
        <taxon>Brucella/Ochrobactrum group</taxon>
        <taxon>Brucella</taxon>
    </lineage>
</organism>
<comment type="similarity">
    <text evidence="1">Belongs to the MobA/MobL family.</text>
</comment>
<protein>
    <recommendedName>
        <fullName evidence="3">MobA/MobL protein domain-containing protein</fullName>
    </recommendedName>
</protein>
<evidence type="ECO:0000313" key="5">
    <source>
        <dbReference type="Proteomes" id="UP000016842"/>
    </source>
</evidence>
<dbReference type="InterPro" id="IPR005053">
    <property type="entry name" value="MobA_MobL"/>
</dbReference>
<gene>
    <name evidence="4" type="ORF">Q644_12260</name>
</gene>
<dbReference type="Pfam" id="PF03389">
    <property type="entry name" value="MobA_MobL"/>
    <property type="match status" value="1"/>
</dbReference>
<comment type="caution">
    <text evidence="4">The sequence shown here is derived from an EMBL/GenBank/DDBJ whole genome shotgun (WGS) entry which is preliminary data.</text>
</comment>
<name>U4VK55_9HYPH</name>
<accession>U4VK55</accession>
<dbReference type="EMBL" id="ASXJ01000027">
    <property type="protein sequence ID" value="ERM03267.1"/>
    <property type="molecule type" value="Genomic_DNA"/>
</dbReference>
<keyword evidence="2" id="KW-0184">Conjugation</keyword>
<dbReference type="Gene3D" id="3.30.930.30">
    <property type="match status" value="1"/>
</dbReference>
<dbReference type="PATRIC" id="fig|1337887.3.peg.655"/>
<dbReference type="Proteomes" id="UP000016842">
    <property type="component" value="Unassembled WGS sequence"/>
</dbReference>